<evidence type="ECO:0000313" key="1">
    <source>
        <dbReference type="EMBL" id="CAD8105815.1"/>
    </source>
</evidence>
<gene>
    <name evidence="1" type="ORF">PSON_ATCC_30995.1.T0850115</name>
</gene>
<name>A0A8S1PRM2_9CILI</name>
<reference evidence="1" key="1">
    <citation type="submission" date="2021-01" db="EMBL/GenBank/DDBJ databases">
        <authorList>
            <consortium name="Genoscope - CEA"/>
            <person name="William W."/>
        </authorList>
    </citation>
    <scope>NUCLEOTIDE SEQUENCE</scope>
</reference>
<accession>A0A8S1PRM2</accession>
<dbReference type="EMBL" id="CAJJDN010000085">
    <property type="protein sequence ID" value="CAD8105815.1"/>
    <property type="molecule type" value="Genomic_DNA"/>
</dbReference>
<organism evidence="1 2">
    <name type="scientific">Paramecium sonneborni</name>
    <dbReference type="NCBI Taxonomy" id="65129"/>
    <lineage>
        <taxon>Eukaryota</taxon>
        <taxon>Sar</taxon>
        <taxon>Alveolata</taxon>
        <taxon>Ciliophora</taxon>
        <taxon>Intramacronucleata</taxon>
        <taxon>Oligohymenophorea</taxon>
        <taxon>Peniculida</taxon>
        <taxon>Parameciidae</taxon>
        <taxon>Paramecium</taxon>
    </lineage>
</organism>
<protein>
    <submittedName>
        <fullName evidence="1">Uncharacterized protein</fullName>
    </submittedName>
</protein>
<proteinExistence type="predicted"/>
<keyword evidence="2" id="KW-1185">Reference proteome</keyword>
<evidence type="ECO:0000313" key="2">
    <source>
        <dbReference type="Proteomes" id="UP000692954"/>
    </source>
</evidence>
<comment type="caution">
    <text evidence="1">The sequence shown here is derived from an EMBL/GenBank/DDBJ whole genome shotgun (WGS) entry which is preliminary data.</text>
</comment>
<dbReference type="OrthoDB" id="248747at2759"/>
<sequence>MILYVLLSKETFVFSEYTELEDEFEEMARIILKSVNLNLINMSFTLHTYFSNLKFFCIIHNDYIKEKPFVFLGAILQEYQNQSKNSNINNDQFSVQFSCMMKDFNKLNQKRCFEQSQIIY</sequence>
<dbReference type="Proteomes" id="UP000692954">
    <property type="component" value="Unassembled WGS sequence"/>
</dbReference>
<dbReference type="AlphaFoldDB" id="A0A8S1PRM2"/>